<reference evidence="1" key="1">
    <citation type="submission" date="2023-04" db="EMBL/GenBank/DDBJ databases">
        <title>Phytophthora fragariaefolia NBRC 109709.</title>
        <authorList>
            <person name="Ichikawa N."/>
            <person name="Sato H."/>
            <person name="Tonouchi N."/>
        </authorList>
    </citation>
    <scope>NUCLEOTIDE SEQUENCE</scope>
    <source>
        <strain evidence="1">NBRC 109709</strain>
    </source>
</reference>
<proteinExistence type="predicted"/>
<protein>
    <submittedName>
        <fullName evidence="1">Unnamed protein product</fullName>
    </submittedName>
</protein>
<name>A0A9W7D6V9_9STRA</name>
<dbReference type="Proteomes" id="UP001165121">
    <property type="component" value="Unassembled WGS sequence"/>
</dbReference>
<accession>A0A9W7D6V9</accession>
<comment type="caution">
    <text evidence="1">The sequence shown here is derived from an EMBL/GenBank/DDBJ whole genome shotgun (WGS) entry which is preliminary data.</text>
</comment>
<keyword evidence="2" id="KW-1185">Reference proteome</keyword>
<sequence length="86" mass="9049">MRAKRRSRSLVKRFDRSLAEAEIHDITSLYASGLIVAVAGVISSTGSDCGACLATGHDYEDAGLRADDAGNKITGRTEANGCDFVS</sequence>
<gene>
    <name evidence="1" type="ORF">Pfra01_002531300</name>
</gene>
<organism evidence="1 2">
    <name type="scientific">Phytophthora fragariaefolia</name>
    <dbReference type="NCBI Taxonomy" id="1490495"/>
    <lineage>
        <taxon>Eukaryota</taxon>
        <taxon>Sar</taxon>
        <taxon>Stramenopiles</taxon>
        <taxon>Oomycota</taxon>
        <taxon>Peronosporomycetes</taxon>
        <taxon>Peronosporales</taxon>
        <taxon>Peronosporaceae</taxon>
        <taxon>Phytophthora</taxon>
    </lineage>
</organism>
<evidence type="ECO:0000313" key="2">
    <source>
        <dbReference type="Proteomes" id="UP001165121"/>
    </source>
</evidence>
<dbReference type="AlphaFoldDB" id="A0A9W7D6V9"/>
<dbReference type="EMBL" id="BSXT01004726">
    <property type="protein sequence ID" value="GMF58747.1"/>
    <property type="molecule type" value="Genomic_DNA"/>
</dbReference>
<evidence type="ECO:0000313" key="1">
    <source>
        <dbReference type="EMBL" id="GMF58747.1"/>
    </source>
</evidence>